<dbReference type="InterPro" id="IPR025516">
    <property type="entry name" value="DUF4404"/>
</dbReference>
<protein>
    <submittedName>
        <fullName evidence="2">DUF4404 family protein</fullName>
    </submittedName>
</protein>
<dbReference type="EMBL" id="JBHRYB010000007">
    <property type="protein sequence ID" value="MFC3680369.1"/>
    <property type="molecule type" value="Genomic_DNA"/>
</dbReference>
<keyword evidence="3" id="KW-1185">Reference proteome</keyword>
<sequence length="85" mass="9496">MPRESLKQQLQQLHDTLQQHPQLDDESRELLQSIAGDIAGQTEAGQADEALTEQLQQQAIRFEQDHPTLAGVLRQIVDTLGRIGV</sequence>
<evidence type="ECO:0000256" key="1">
    <source>
        <dbReference type="SAM" id="MobiDB-lite"/>
    </source>
</evidence>
<dbReference type="Proteomes" id="UP001595722">
    <property type="component" value="Unassembled WGS sequence"/>
</dbReference>
<feature type="region of interest" description="Disordered" evidence="1">
    <location>
        <begin position="1"/>
        <end position="24"/>
    </location>
</feature>
<gene>
    <name evidence="2" type="ORF">ACFOMG_09700</name>
</gene>
<reference evidence="3" key="1">
    <citation type="journal article" date="2019" name="Int. J. Syst. Evol. Microbiol.">
        <title>The Global Catalogue of Microorganisms (GCM) 10K type strain sequencing project: providing services to taxonomists for standard genome sequencing and annotation.</title>
        <authorList>
            <consortium name="The Broad Institute Genomics Platform"/>
            <consortium name="The Broad Institute Genome Sequencing Center for Infectious Disease"/>
            <person name="Wu L."/>
            <person name="Ma J."/>
        </authorList>
    </citation>
    <scope>NUCLEOTIDE SEQUENCE [LARGE SCALE GENOMIC DNA]</scope>
    <source>
        <strain evidence="3">KCTC 42424</strain>
    </source>
</reference>
<evidence type="ECO:0000313" key="2">
    <source>
        <dbReference type="EMBL" id="MFC3680369.1"/>
    </source>
</evidence>
<dbReference type="RefSeq" id="WP_376866309.1">
    <property type="nucleotide sequence ID" value="NZ_JBHRYB010000007.1"/>
</dbReference>
<proteinExistence type="predicted"/>
<feature type="compositionally biased region" description="Low complexity" evidence="1">
    <location>
        <begin position="7"/>
        <end position="21"/>
    </location>
</feature>
<organism evidence="2 3">
    <name type="scientific">Bacterioplanoides pacificum</name>
    <dbReference type="NCBI Taxonomy" id="1171596"/>
    <lineage>
        <taxon>Bacteria</taxon>
        <taxon>Pseudomonadati</taxon>
        <taxon>Pseudomonadota</taxon>
        <taxon>Gammaproteobacteria</taxon>
        <taxon>Oceanospirillales</taxon>
        <taxon>Oceanospirillaceae</taxon>
        <taxon>Bacterioplanoides</taxon>
    </lineage>
</organism>
<name>A0ABV7VS88_9GAMM</name>
<dbReference type="Pfam" id="PF14357">
    <property type="entry name" value="DUF4404"/>
    <property type="match status" value="1"/>
</dbReference>
<accession>A0ABV7VS88</accession>
<evidence type="ECO:0000313" key="3">
    <source>
        <dbReference type="Proteomes" id="UP001595722"/>
    </source>
</evidence>
<comment type="caution">
    <text evidence="2">The sequence shown here is derived from an EMBL/GenBank/DDBJ whole genome shotgun (WGS) entry which is preliminary data.</text>
</comment>